<keyword evidence="1" id="KW-0732">Signal</keyword>
<reference evidence="2 3" key="1">
    <citation type="submission" date="2016-10" db="EMBL/GenBank/DDBJ databases">
        <authorList>
            <person name="de Groot N.N."/>
        </authorList>
    </citation>
    <scope>NUCLEOTIDE SEQUENCE [LARGE SCALE GENOMIC DNA]</scope>
    <source>
        <strain evidence="2 3">DSM 25186</strain>
    </source>
</reference>
<dbReference type="Proteomes" id="UP000198510">
    <property type="component" value="Unassembled WGS sequence"/>
</dbReference>
<dbReference type="RefSeq" id="WP_089680938.1">
    <property type="nucleotide sequence ID" value="NZ_FNFO01000003.1"/>
</dbReference>
<sequence length="363" mass="39613">MLCKVLLPLAAASALLAGCSTSGPSDESTTSSAVETPASDNLRVQLLEKPDRVDVMIDGDLFTSYLHSDTMEKPVLYPVVAPGGAVVTRGYPRDPRPGERVDHPHHVGMWFNYGDVNGLDFWNNSDAIPADQKHKYGTIRHVSVDRVEAGADSGTLSVTTEWLAPSGEALLRERTHFTFWAFDDSTRLIDRVTTLTALDKEVAFHDNKEGMIAIRVARGLEMPSDQPEIFTDANGNPTEVAEMNNAGVTGDYLTSEGKTGDAAWGTRARWTRLQGTLDGQPTSITIIDHPSNPGYPTYWHARGYGLFAANPLGQSVFSEGKEAMNFSLPAGESTTFRYRVVFHSGSELSEDQIEQIAGGFRMM</sequence>
<dbReference type="InterPro" id="IPR029475">
    <property type="entry name" value="DUF6807"/>
</dbReference>
<dbReference type="Pfam" id="PF14100">
    <property type="entry name" value="DUF6807"/>
    <property type="match status" value="1"/>
</dbReference>
<dbReference type="EMBL" id="FNFO01000003">
    <property type="protein sequence ID" value="SDK61408.1"/>
    <property type="molecule type" value="Genomic_DNA"/>
</dbReference>
<dbReference type="PROSITE" id="PS51257">
    <property type="entry name" value="PROKAR_LIPOPROTEIN"/>
    <property type="match status" value="1"/>
</dbReference>
<keyword evidence="3" id="KW-1185">Reference proteome</keyword>
<evidence type="ECO:0000313" key="2">
    <source>
        <dbReference type="EMBL" id="SDK61408.1"/>
    </source>
</evidence>
<protein>
    <submittedName>
        <fullName evidence="2">Methane oxygenase PmoA</fullName>
    </submittedName>
</protein>
<evidence type="ECO:0000313" key="3">
    <source>
        <dbReference type="Proteomes" id="UP000198510"/>
    </source>
</evidence>
<dbReference type="STRING" id="1075417.SAMN05421823_10369"/>
<gene>
    <name evidence="2" type="ORF">SAMN05421823_10369</name>
</gene>
<accession>A0A1G9DBX3</accession>
<dbReference type="OrthoDB" id="2540540at2"/>
<dbReference type="AlphaFoldDB" id="A0A1G9DBX3"/>
<name>A0A1G9DBX3_9BACT</name>
<evidence type="ECO:0000256" key="1">
    <source>
        <dbReference type="SAM" id="SignalP"/>
    </source>
</evidence>
<proteinExistence type="predicted"/>
<feature type="chain" id="PRO_5011552179" evidence="1">
    <location>
        <begin position="18"/>
        <end position="363"/>
    </location>
</feature>
<organism evidence="2 3">
    <name type="scientific">Catalinimonas alkaloidigena</name>
    <dbReference type="NCBI Taxonomy" id="1075417"/>
    <lineage>
        <taxon>Bacteria</taxon>
        <taxon>Pseudomonadati</taxon>
        <taxon>Bacteroidota</taxon>
        <taxon>Cytophagia</taxon>
        <taxon>Cytophagales</taxon>
        <taxon>Catalimonadaceae</taxon>
        <taxon>Catalinimonas</taxon>
    </lineage>
</organism>
<feature type="signal peptide" evidence="1">
    <location>
        <begin position="1"/>
        <end position="17"/>
    </location>
</feature>